<keyword evidence="9" id="KW-1185">Reference proteome</keyword>
<keyword evidence="3 5" id="KW-0862">Zinc</keyword>
<dbReference type="Pfam" id="PF08240">
    <property type="entry name" value="ADH_N"/>
    <property type="match status" value="1"/>
</dbReference>
<name>A0ABP8Z9S8_9MICO</name>
<dbReference type="CDD" id="cd08283">
    <property type="entry name" value="FDH_like_1"/>
    <property type="match status" value="1"/>
</dbReference>
<dbReference type="RefSeq" id="WP_345481436.1">
    <property type="nucleotide sequence ID" value="NZ_BAABLP010000004.1"/>
</dbReference>
<evidence type="ECO:0000313" key="8">
    <source>
        <dbReference type="EMBL" id="GAA4750601.1"/>
    </source>
</evidence>
<dbReference type="Gene3D" id="3.90.180.10">
    <property type="entry name" value="Medium-chain alcohol dehydrogenases, catalytic domain"/>
    <property type="match status" value="1"/>
</dbReference>
<comment type="similarity">
    <text evidence="5">Belongs to the zinc-containing alcohol dehydrogenase family.</text>
</comment>
<dbReference type="InterPro" id="IPR013149">
    <property type="entry name" value="ADH-like_C"/>
</dbReference>
<evidence type="ECO:0000256" key="3">
    <source>
        <dbReference type="ARBA" id="ARBA00022833"/>
    </source>
</evidence>
<sequence>MRAMVYRGPYKIRVEEKDVPRIEHPNDAIVRVTLAAICGSDLHLYHGMMPDTRIGTTFGHEFIGVVEEVGSSVRNLKRGDRVMVPFNVYCGSCYFCARGLYSNCHNVNPNATAVGGIYGYSHTTGGYDGGQAEFVRVPFADVGPQIIPEWMADEDAVLLTDAVATGYFGAQLGDIVEGDTVVVLGAGPVGLVAARSAWLMGAGRVIVIDHLQYRLDKAAEFAFAETLNFTEVDDVVLWMKQTTDYLGADVVIDAAGAEADGSFIQQVTSTKLKLQGGSPVALNWAIDGVRKGGTVAVVGAYGPIFSAVKFGDALNKGLTIRGNQTPVKRQWPRLFEHIRNGYLKPSDMVTHRVPLEHISEGYHLFSGKLDDCIKVLVEPNADAA</sequence>
<feature type="domain" description="Alcohol dehydrogenase-like C-terminal" evidence="6">
    <location>
        <begin position="188"/>
        <end position="259"/>
    </location>
</feature>
<dbReference type="SUPFAM" id="SSF50129">
    <property type="entry name" value="GroES-like"/>
    <property type="match status" value="1"/>
</dbReference>
<organism evidence="8 9">
    <name type="scientific">Amnibacterium soli</name>
    <dbReference type="NCBI Taxonomy" id="1282736"/>
    <lineage>
        <taxon>Bacteria</taxon>
        <taxon>Bacillati</taxon>
        <taxon>Actinomycetota</taxon>
        <taxon>Actinomycetes</taxon>
        <taxon>Micrococcales</taxon>
        <taxon>Microbacteriaceae</taxon>
        <taxon>Amnibacterium</taxon>
    </lineage>
</organism>
<evidence type="ECO:0000256" key="5">
    <source>
        <dbReference type="RuleBase" id="RU361277"/>
    </source>
</evidence>
<keyword evidence="4" id="KW-0560">Oxidoreductase</keyword>
<dbReference type="PANTHER" id="PTHR42813">
    <property type="entry name" value="ZINC-TYPE ALCOHOL DEHYDROGENASE-LIKE"/>
    <property type="match status" value="1"/>
</dbReference>
<accession>A0ABP8Z9S8</accession>
<dbReference type="InterPro" id="IPR036291">
    <property type="entry name" value="NAD(P)-bd_dom_sf"/>
</dbReference>
<dbReference type="PANTHER" id="PTHR42813:SF2">
    <property type="entry name" value="DEHYDROGENASE, ZINC-CONTAINING, PUTATIVE (AFU_ORTHOLOGUE AFUA_2G02810)-RELATED"/>
    <property type="match status" value="1"/>
</dbReference>
<feature type="domain" description="Alcohol dehydrogenase-like N-terminal" evidence="7">
    <location>
        <begin position="25"/>
        <end position="142"/>
    </location>
</feature>
<evidence type="ECO:0000256" key="4">
    <source>
        <dbReference type="ARBA" id="ARBA00023002"/>
    </source>
</evidence>
<dbReference type="InterPro" id="IPR002328">
    <property type="entry name" value="ADH_Zn_CS"/>
</dbReference>
<reference evidence="9" key="1">
    <citation type="journal article" date="2019" name="Int. J. Syst. Evol. Microbiol.">
        <title>The Global Catalogue of Microorganisms (GCM) 10K type strain sequencing project: providing services to taxonomists for standard genome sequencing and annotation.</title>
        <authorList>
            <consortium name="The Broad Institute Genomics Platform"/>
            <consortium name="The Broad Institute Genome Sequencing Center for Infectious Disease"/>
            <person name="Wu L."/>
            <person name="Ma J."/>
        </authorList>
    </citation>
    <scope>NUCLEOTIDE SEQUENCE [LARGE SCALE GENOMIC DNA]</scope>
    <source>
        <strain evidence="9">JCM 19015</strain>
    </source>
</reference>
<evidence type="ECO:0000313" key="9">
    <source>
        <dbReference type="Proteomes" id="UP001500121"/>
    </source>
</evidence>
<dbReference type="Gene3D" id="3.40.50.720">
    <property type="entry name" value="NAD(P)-binding Rossmann-like Domain"/>
    <property type="match status" value="1"/>
</dbReference>
<dbReference type="Proteomes" id="UP001500121">
    <property type="component" value="Unassembled WGS sequence"/>
</dbReference>
<evidence type="ECO:0000256" key="2">
    <source>
        <dbReference type="ARBA" id="ARBA00022723"/>
    </source>
</evidence>
<dbReference type="PROSITE" id="PS00059">
    <property type="entry name" value="ADH_ZINC"/>
    <property type="match status" value="1"/>
</dbReference>
<gene>
    <name evidence="8" type="ORF">GCM10025783_23900</name>
</gene>
<evidence type="ECO:0000259" key="6">
    <source>
        <dbReference type="Pfam" id="PF00107"/>
    </source>
</evidence>
<dbReference type="Pfam" id="PF00107">
    <property type="entry name" value="ADH_zinc_N"/>
    <property type="match status" value="1"/>
</dbReference>
<dbReference type="EMBL" id="BAABLP010000004">
    <property type="protein sequence ID" value="GAA4750601.1"/>
    <property type="molecule type" value="Genomic_DNA"/>
</dbReference>
<protein>
    <submittedName>
        <fullName evidence="8">Zinc-dependent alcohol dehydrogenase</fullName>
    </submittedName>
</protein>
<evidence type="ECO:0000256" key="1">
    <source>
        <dbReference type="ARBA" id="ARBA00001947"/>
    </source>
</evidence>
<comment type="caution">
    <text evidence="8">The sequence shown here is derived from an EMBL/GenBank/DDBJ whole genome shotgun (WGS) entry which is preliminary data.</text>
</comment>
<dbReference type="InterPro" id="IPR013154">
    <property type="entry name" value="ADH-like_N"/>
</dbReference>
<evidence type="ECO:0000259" key="7">
    <source>
        <dbReference type="Pfam" id="PF08240"/>
    </source>
</evidence>
<dbReference type="InterPro" id="IPR011032">
    <property type="entry name" value="GroES-like_sf"/>
</dbReference>
<keyword evidence="2 5" id="KW-0479">Metal-binding</keyword>
<comment type="cofactor">
    <cofactor evidence="1 5">
        <name>Zn(2+)</name>
        <dbReference type="ChEBI" id="CHEBI:29105"/>
    </cofactor>
</comment>
<dbReference type="SUPFAM" id="SSF51735">
    <property type="entry name" value="NAD(P)-binding Rossmann-fold domains"/>
    <property type="match status" value="1"/>
</dbReference>
<proteinExistence type="inferred from homology"/>